<dbReference type="EMBL" id="KN833832">
    <property type="protein sequence ID" value="KIK17333.1"/>
    <property type="molecule type" value="Genomic_DNA"/>
</dbReference>
<dbReference type="GO" id="GO:0003824">
    <property type="term" value="F:catalytic activity"/>
    <property type="evidence" value="ECO:0007669"/>
    <property type="project" value="InterPro"/>
</dbReference>
<dbReference type="GO" id="GO:0030151">
    <property type="term" value="F:molybdenum ion binding"/>
    <property type="evidence" value="ECO:0007669"/>
    <property type="project" value="InterPro"/>
</dbReference>
<feature type="domain" description="MOSC" evidence="2">
    <location>
        <begin position="211"/>
        <end position="397"/>
    </location>
</feature>
<dbReference type="STRING" id="765257.A0A0C9ZBN4"/>
<dbReference type="GO" id="GO:0030170">
    <property type="term" value="F:pyridoxal phosphate binding"/>
    <property type="evidence" value="ECO:0007669"/>
    <property type="project" value="InterPro"/>
</dbReference>
<dbReference type="PROSITE" id="PS51340">
    <property type="entry name" value="MOSC"/>
    <property type="match status" value="1"/>
</dbReference>
<accession>A0A0C9ZBN4</accession>
<name>A0A0C9ZBN4_9AGAM</name>
<keyword evidence="1" id="KW-1133">Transmembrane helix</keyword>
<dbReference type="InterPro" id="IPR005303">
    <property type="entry name" value="MOCOS_middle"/>
</dbReference>
<dbReference type="Pfam" id="PF03476">
    <property type="entry name" value="MOSC_N"/>
    <property type="match status" value="1"/>
</dbReference>
<keyword evidence="4" id="KW-1185">Reference proteome</keyword>
<evidence type="ECO:0000313" key="4">
    <source>
        <dbReference type="Proteomes" id="UP000054018"/>
    </source>
</evidence>
<organism evidence="3 4">
    <name type="scientific">Pisolithus microcarpus 441</name>
    <dbReference type="NCBI Taxonomy" id="765257"/>
    <lineage>
        <taxon>Eukaryota</taxon>
        <taxon>Fungi</taxon>
        <taxon>Dikarya</taxon>
        <taxon>Basidiomycota</taxon>
        <taxon>Agaricomycotina</taxon>
        <taxon>Agaricomycetes</taxon>
        <taxon>Agaricomycetidae</taxon>
        <taxon>Boletales</taxon>
        <taxon>Sclerodermatineae</taxon>
        <taxon>Pisolithaceae</taxon>
        <taxon>Pisolithus</taxon>
    </lineage>
</organism>
<feature type="transmembrane region" description="Helical" evidence="1">
    <location>
        <begin position="12"/>
        <end position="32"/>
    </location>
</feature>
<dbReference type="Proteomes" id="UP000054018">
    <property type="component" value="Unassembled WGS sequence"/>
</dbReference>
<evidence type="ECO:0000313" key="3">
    <source>
        <dbReference type="EMBL" id="KIK17333.1"/>
    </source>
</evidence>
<sequence>MVEITLEGFSRLPIIDALIPAFLFLASFVYLVSCKSESAGKLIYNFGESAQGFRVGGKRRAKGSTSCDAPATQNSITAEFDTSNIRVTKILVHPIKSCRGTSVQQARYTLEGFEYDRKWCIIDAHDNSVVTARKFSKMVLIYPRIVLGSSLEPGRLEVSFPESSGCEPFSVPLNPGEEEVRHLRRVEVSLWAKKDIDGYICESLSGRSPSTILSEYLECPVHLVFKGPRPRVCPPTSRFPKLDAPSHFQDGFPLLVVSEESVAAVQREVREMVGSQGVGDEWTERELEIERFRPNIVIKGAGAPFVEDIVTEMTITSEKQIADHEPSLVHLVSKCTRCMLPNVDTMTGVRDNAVPLKPLMKFRRGLDPARASLPCLGCNGVFTREGVMKVGDWVHVKQTGLV</sequence>
<evidence type="ECO:0000256" key="1">
    <source>
        <dbReference type="SAM" id="Phobius"/>
    </source>
</evidence>
<dbReference type="Pfam" id="PF03473">
    <property type="entry name" value="MOSC"/>
    <property type="match status" value="1"/>
</dbReference>
<keyword evidence="1" id="KW-0812">Transmembrane</keyword>
<dbReference type="PANTHER" id="PTHR14237:SF19">
    <property type="entry name" value="MITOCHONDRIAL AMIDOXIME REDUCING COMPONENT 1"/>
    <property type="match status" value="1"/>
</dbReference>
<dbReference type="OrthoDB" id="17255at2759"/>
<evidence type="ECO:0000259" key="2">
    <source>
        <dbReference type="PROSITE" id="PS51340"/>
    </source>
</evidence>
<protein>
    <submittedName>
        <fullName evidence="3">Unplaced genomic scaffold scaffold_148, whole genome shotgun sequence</fullName>
    </submittedName>
</protein>
<gene>
    <name evidence="3" type="ORF">PISMIDRAFT_228452</name>
</gene>
<dbReference type="HOGENOM" id="CLU_028286_1_0_1"/>
<dbReference type="InterPro" id="IPR005302">
    <property type="entry name" value="MoCF_Sase_C"/>
</dbReference>
<dbReference type="PANTHER" id="PTHR14237">
    <property type="entry name" value="MOLYBDOPTERIN COFACTOR SULFURASE MOSC"/>
    <property type="match status" value="1"/>
</dbReference>
<proteinExistence type="predicted"/>
<reference evidence="4" key="2">
    <citation type="submission" date="2015-01" db="EMBL/GenBank/DDBJ databases">
        <title>Evolutionary Origins and Diversification of the Mycorrhizal Mutualists.</title>
        <authorList>
            <consortium name="DOE Joint Genome Institute"/>
            <consortium name="Mycorrhizal Genomics Consortium"/>
            <person name="Kohler A."/>
            <person name="Kuo A."/>
            <person name="Nagy L.G."/>
            <person name="Floudas D."/>
            <person name="Copeland A."/>
            <person name="Barry K.W."/>
            <person name="Cichocki N."/>
            <person name="Veneault-Fourrey C."/>
            <person name="LaButti K."/>
            <person name="Lindquist E.A."/>
            <person name="Lipzen A."/>
            <person name="Lundell T."/>
            <person name="Morin E."/>
            <person name="Murat C."/>
            <person name="Riley R."/>
            <person name="Ohm R."/>
            <person name="Sun H."/>
            <person name="Tunlid A."/>
            <person name="Henrissat B."/>
            <person name="Grigoriev I.V."/>
            <person name="Hibbett D.S."/>
            <person name="Martin F."/>
        </authorList>
    </citation>
    <scope>NUCLEOTIDE SEQUENCE [LARGE SCALE GENOMIC DNA]</scope>
    <source>
        <strain evidence="4">441</strain>
    </source>
</reference>
<dbReference type="SUPFAM" id="SSF141673">
    <property type="entry name" value="MOSC N-terminal domain-like"/>
    <property type="match status" value="1"/>
</dbReference>
<dbReference type="AlphaFoldDB" id="A0A0C9ZBN4"/>
<keyword evidence="1" id="KW-0472">Membrane</keyword>
<reference evidence="3 4" key="1">
    <citation type="submission" date="2014-04" db="EMBL/GenBank/DDBJ databases">
        <authorList>
            <consortium name="DOE Joint Genome Institute"/>
            <person name="Kuo A."/>
            <person name="Kohler A."/>
            <person name="Costa M.D."/>
            <person name="Nagy L.G."/>
            <person name="Floudas D."/>
            <person name="Copeland A."/>
            <person name="Barry K.W."/>
            <person name="Cichocki N."/>
            <person name="Veneault-Fourrey C."/>
            <person name="LaButti K."/>
            <person name="Lindquist E.A."/>
            <person name="Lipzen A."/>
            <person name="Lundell T."/>
            <person name="Morin E."/>
            <person name="Murat C."/>
            <person name="Sun H."/>
            <person name="Tunlid A."/>
            <person name="Henrissat B."/>
            <person name="Grigoriev I.V."/>
            <person name="Hibbett D.S."/>
            <person name="Martin F."/>
            <person name="Nordberg H.P."/>
            <person name="Cantor M.N."/>
            <person name="Hua S.X."/>
        </authorList>
    </citation>
    <scope>NUCLEOTIDE SEQUENCE [LARGE SCALE GENOMIC DNA]</scope>
    <source>
        <strain evidence="3 4">441</strain>
    </source>
</reference>